<dbReference type="SUPFAM" id="SSF53850">
    <property type="entry name" value="Periplasmic binding protein-like II"/>
    <property type="match status" value="1"/>
</dbReference>
<dbReference type="PANTHER" id="PTHR42941">
    <property type="entry name" value="SLL1037 PROTEIN"/>
    <property type="match status" value="1"/>
</dbReference>
<keyword evidence="1" id="KW-0732">Signal</keyword>
<keyword evidence="3" id="KW-1185">Reference proteome</keyword>
<dbReference type="Gene3D" id="3.40.190.10">
    <property type="entry name" value="Periplasmic binding protein-like II"/>
    <property type="match status" value="2"/>
</dbReference>
<dbReference type="PROSITE" id="PS51257">
    <property type="entry name" value="PROKAR_LIPOPROTEIN"/>
    <property type="match status" value="1"/>
</dbReference>
<accession>A0ABU1Q8T3</accession>
<keyword evidence="2" id="KW-0675">Receptor</keyword>
<proteinExistence type="predicted"/>
<dbReference type="Pfam" id="PF16868">
    <property type="entry name" value="NMT1_3"/>
    <property type="match status" value="1"/>
</dbReference>
<dbReference type="NCBIfam" id="TIGR02122">
    <property type="entry name" value="TRAP_TAXI"/>
    <property type="match status" value="1"/>
</dbReference>
<dbReference type="Proteomes" id="UP001268819">
    <property type="component" value="Unassembled WGS sequence"/>
</dbReference>
<sequence>MSGTLLRLHAVGAALALAALSSTACGDDFDQVKLTVAAGSPVGVYAKLSTALADAWTRDPGIPRPQVAETSGSVDNLQRLRGGQAQVGFSAADAAADAVAAAVADRAGAGTVGAGTAVPGTGADHKLYALARMHDDYLQLVVRDDIPATKLSELKGMRVSLGAQDSGVRLIAQRLLASAGMSIDDLQPGYHDLQASADRMRDGALDAFFWSGGVPTDAVTTLAATVKLRMLDLGDVLPDLRRAYPVYGSATLPASAYQLGGGPVVTLVVRNFLLVNDTISDDVAEALVRGLFAAQPALVAASPVARSIEVRSAIETTPVELHPGAMRYYRDVKV</sequence>
<evidence type="ECO:0000313" key="2">
    <source>
        <dbReference type="EMBL" id="MDR6598933.1"/>
    </source>
</evidence>
<gene>
    <name evidence="2" type="ORF">J2S66_007317</name>
</gene>
<dbReference type="PANTHER" id="PTHR42941:SF1">
    <property type="entry name" value="SLL1037 PROTEIN"/>
    <property type="match status" value="1"/>
</dbReference>
<dbReference type="EMBL" id="JAVDSG010000001">
    <property type="protein sequence ID" value="MDR6598933.1"/>
    <property type="molecule type" value="Genomic_DNA"/>
</dbReference>
<evidence type="ECO:0000256" key="1">
    <source>
        <dbReference type="SAM" id="SignalP"/>
    </source>
</evidence>
<feature type="chain" id="PRO_5046157195" evidence="1">
    <location>
        <begin position="27"/>
        <end position="334"/>
    </location>
</feature>
<evidence type="ECO:0000313" key="3">
    <source>
        <dbReference type="Proteomes" id="UP001268819"/>
    </source>
</evidence>
<organism evidence="2 3">
    <name type="scientific">Saccharothrix longispora</name>
    <dbReference type="NCBI Taxonomy" id="33920"/>
    <lineage>
        <taxon>Bacteria</taxon>
        <taxon>Bacillati</taxon>
        <taxon>Actinomycetota</taxon>
        <taxon>Actinomycetes</taxon>
        <taxon>Pseudonocardiales</taxon>
        <taxon>Pseudonocardiaceae</taxon>
        <taxon>Saccharothrix</taxon>
    </lineage>
</organism>
<reference evidence="2 3" key="1">
    <citation type="submission" date="2023-07" db="EMBL/GenBank/DDBJ databases">
        <title>Sequencing the genomes of 1000 actinobacteria strains.</title>
        <authorList>
            <person name="Klenk H.-P."/>
        </authorList>
    </citation>
    <scope>NUCLEOTIDE SEQUENCE [LARGE SCALE GENOMIC DNA]</scope>
    <source>
        <strain evidence="2 3">DSM 43749</strain>
    </source>
</reference>
<protein>
    <submittedName>
        <fullName evidence="2">TRAP transporter TAXI family solute receptor</fullName>
    </submittedName>
</protein>
<dbReference type="RefSeq" id="WP_310314332.1">
    <property type="nucleotide sequence ID" value="NZ_BAAAXB010000001.1"/>
</dbReference>
<name>A0ABU1Q8T3_9PSEU</name>
<feature type="signal peptide" evidence="1">
    <location>
        <begin position="1"/>
        <end position="26"/>
    </location>
</feature>
<dbReference type="InterPro" id="IPR011852">
    <property type="entry name" value="TRAP_TAXI"/>
</dbReference>
<comment type="caution">
    <text evidence="2">The sequence shown here is derived from an EMBL/GenBank/DDBJ whole genome shotgun (WGS) entry which is preliminary data.</text>
</comment>